<dbReference type="KEGG" id="marz:MARA_25700"/>
<feature type="domain" description="HTH marR-type" evidence="1">
    <location>
        <begin position="63"/>
        <end position="192"/>
    </location>
</feature>
<sequence>MSGTVTATEATTNNAHRITKTSMHLAFQDLKLVFITAMPRYNLVMQSTGSLPGKTSSHGKANATELRESIMALTRQLRRHRSDNGLTLSQQQILGEVSRASVTTPAELATRMHVRVQSLTDGINHLEGRGLVARRTDAEDRRRQLIEITPDGMALLEADRAERDEWLHSAMRDTLTDLEFDLLMLVAPVLRKLADGDPAQ</sequence>
<dbReference type="SMART" id="SM00347">
    <property type="entry name" value="HTH_MARR"/>
    <property type="match status" value="1"/>
</dbReference>
<evidence type="ECO:0000259" key="1">
    <source>
        <dbReference type="PROSITE" id="PS50995"/>
    </source>
</evidence>
<reference evidence="2 3" key="1">
    <citation type="journal article" date="2019" name="Emerg. Microbes Infect.">
        <title>Comprehensive subspecies identification of 175 nontuberculous mycobacteria species based on 7547 genomic profiles.</title>
        <authorList>
            <person name="Matsumoto Y."/>
            <person name="Kinjo T."/>
            <person name="Motooka D."/>
            <person name="Nabeya D."/>
            <person name="Jung N."/>
            <person name="Uechi K."/>
            <person name="Horii T."/>
            <person name="Iida T."/>
            <person name="Fujita J."/>
            <person name="Nakamura S."/>
        </authorList>
    </citation>
    <scope>NUCLEOTIDE SEQUENCE [LARGE SCALE GENOMIC DNA]</scope>
    <source>
        <strain evidence="2 3">JCM 18538</strain>
    </source>
</reference>
<gene>
    <name evidence="2" type="ORF">MARA_25700</name>
</gene>
<dbReference type="PANTHER" id="PTHR39515">
    <property type="entry name" value="CONSERVED PROTEIN"/>
    <property type="match status" value="1"/>
</dbReference>
<dbReference type="Gene3D" id="1.10.287.100">
    <property type="match status" value="1"/>
</dbReference>
<evidence type="ECO:0000313" key="2">
    <source>
        <dbReference type="EMBL" id="BBY49102.1"/>
    </source>
</evidence>
<keyword evidence="3" id="KW-1185">Reference proteome</keyword>
<dbReference type="Proteomes" id="UP000467428">
    <property type="component" value="Chromosome"/>
</dbReference>
<dbReference type="InterPro" id="IPR036388">
    <property type="entry name" value="WH-like_DNA-bd_sf"/>
</dbReference>
<dbReference type="InterPro" id="IPR000835">
    <property type="entry name" value="HTH_MarR-typ"/>
</dbReference>
<protein>
    <recommendedName>
        <fullName evidence="1">HTH marR-type domain-containing protein</fullName>
    </recommendedName>
</protein>
<dbReference type="PANTHER" id="PTHR39515:SF2">
    <property type="entry name" value="HTH-TYPE TRANSCRIPTIONAL REGULATOR RV0880"/>
    <property type="match status" value="1"/>
</dbReference>
<geneLocation type="plasmid" evidence="3">
    <name>pjcm18538 dna</name>
</geneLocation>
<dbReference type="AlphaFoldDB" id="A0A7I7RWU7"/>
<dbReference type="PRINTS" id="PR00598">
    <property type="entry name" value="HTHMARR"/>
</dbReference>
<accession>A0A7I7RWU7</accession>
<dbReference type="Pfam" id="PF12802">
    <property type="entry name" value="MarR_2"/>
    <property type="match status" value="1"/>
</dbReference>
<dbReference type="InterPro" id="IPR052526">
    <property type="entry name" value="HTH-type_Bedaq_tolerance"/>
</dbReference>
<evidence type="ECO:0000313" key="3">
    <source>
        <dbReference type="Proteomes" id="UP000467428"/>
    </source>
</evidence>
<dbReference type="InterPro" id="IPR036390">
    <property type="entry name" value="WH_DNA-bd_sf"/>
</dbReference>
<dbReference type="GO" id="GO:0003700">
    <property type="term" value="F:DNA-binding transcription factor activity"/>
    <property type="evidence" value="ECO:0007669"/>
    <property type="project" value="InterPro"/>
</dbReference>
<dbReference type="EMBL" id="AP022593">
    <property type="protein sequence ID" value="BBY49102.1"/>
    <property type="molecule type" value="Genomic_DNA"/>
</dbReference>
<dbReference type="SUPFAM" id="SSF46785">
    <property type="entry name" value="Winged helix' DNA-binding domain"/>
    <property type="match status" value="1"/>
</dbReference>
<dbReference type="PROSITE" id="PS50995">
    <property type="entry name" value="HTH_MARR_2"/>
    <property type="match status" value="1"/>
</dbReference>
<name>A0A7I7RWU7_9MYCO</name>
<dbReference type="Gene3D" id="1.10.10.10">
    <property type="entry name" value="Winged helix-like DNA-binding domain superfamily/Winged helix DNA-binding domain"/>
    <property type="match status" value="1"/>
</dbReference>
<proteinExistence type="predicted"/>
<organism evidence="2 3">
    <name type="scientific">Mycolicibacterium arabiense</name>
    <dbReference type="NCBI Taxonomy" id="1286181"/>
    <lineage>
        <taxon>Bacteria</taxon>
        <taxon>Bacillati</taxon>
        <taxon>Actinomycetota</taxon>
        <taxon>Actinomycetes</taxon>
        <taxon>Mycobacteriales</taxon>
        <taxon>Mycobacteriaceae</taxon>
        <taxon>Mycolicibacterium</taxon>
    </lineage>
</organism>